<dbReference type="AlphaFoldDB" id="A0A6J3MIX0"/>
<dbReference type="FunFam" id="1.10.472.80:FF:000038">
    <property type="entry name" value="TBC1 domain family member 5"/>
    <property type="match status" value="1"/>
</dbReference>
<dbReference type="PANTHER" id="PTHR22957:SF337">
    <property type="entry name" value="TBC1 DOMAIN FAMILY MEMBER 5"/>
    <property type="match status" value="1"/>
</dbReference>
<dbReference type="SUPFAM" id="SSF47923">
    <property type="entry name" value="Ypt/Rab-GAP domain of gyp1p"/>
    <property type="match status" value="2"/>
</dbReference>
<dbReference type="RefSeq" id="XP_033464894.1">
    <property type="nucleotide sequence ID" value="XM_033607260.1"/>
</dbReference>
<dbReference type="PANTHER" id="PTHR22957">
    <property type="entry name" value="TBC1 DOMAIN FAMILY MEMBER GTPASE-ACTIVATING PROTEIN"/>
    <property type="match status" value="1"/>
</dbReference>
<reference evidence="5" key="1">
    <citation type="submission" date="2020-01" db="EMBL/GenBank/DDBJ databases">
        <authorList>
            <consortium name="DOE Joint Genome Institute"/>
            <person name="Haridas S."/>
            <person name="Albert R."/>
            <person name="Binder M."/>
            <person name="Bloem J."/>
            <person name="Labutti K."/>
            <person name="Salamov A."/>
            <person name="Andreopoulos B."/>
            <person name="Baker S.E."/>
            <person name="Barry K."/>
            <person name="Bills G."/>
            <person name="Bluhm B.H."/>
            <person name="Cannon C."/>
            <person name="Castanera R."/>
            <person name="Culley D.E."/>
            <person name="Daum C."/>
            <person name="Ezra D."/>
            <person name="Gonzalez J.B."/>
            <person name="Henrissat B."/>
            <person name="Kuo A."/>
            <person name="Liang C."/>
            <person name="Lipzen A."/>
            <person name="Lutzoni F."/>
            <person name="Magnuson J."/>
            <person name="Mondo S."/>
            <person name="Nolan M."/>
            <person name="Ohm R."/>
            <person name="Pangilinan J."/>
            <person name="Park H.-J."/>
            <person name="Ramirez L."/>
            <person name="Alfaro M."/>
            <person name="Sun H."/>
            <person name="Tritt A."/>
            <person name="Yoshinaga Y."/>
            <person name="Zwiers L.-H."/>
            <person name="Turgeon B.G."/>
            <person name="Goodwin S.B."/>
            <person name="Spatafora J.W."/>
            <person name="Crous P.W."/>
            <person name="Grigoriev I.V."/>
        </authorList>
    </citation>
    <scope>NUCLEOTIDE SEQUENCE</scope>
    <source>
        <strain evidence="5">CBS 342.82</strain>
    </source>
</reference>
<feature type="region of interest" description="Disordered" evidence="2">
    <location>
        <begin position="639"/>
        <end position="665"/>
    </location>
</feature>
<feature type="domain" description="Rab-GAP TBC" evidence="3">
    <location>
        <begin position="93"/>
        <end position="288"/>
    </location>
</feature>
<accession>A0A6J3MIX0</accession>
<dbReference type="InterPro" id="IPR035969">
    <property type="entry name" value="Rab-GAP_TBC_sf"/>
</dbReference>
<dbReference type="SMART" id="SM00164">
    <property type="entry name" value="TBC"/>
    <property type="match status" value="1"/>
</dbReference>
<reference evidence="5" key="2">
    <citation type="submission" date="2020-04" db="EMBL/GenBank/DDBJ databases">
        <authorList>
            <consortium name="NCBI Genome Project"/>
        </authorList>
    </citation>
    <scope>NUCLEOTIDE SEQUENCE</scope>
    <source>
        <strain evidence="5">CBS 342.82</strain>
    </source>
</reference>
<dbReference type="OrthoDB" id="27140at2759"/>
<dbReference type="GeneID" id="54365060"/>
<evidence type="ECO:0000259" key="3">
    <source>
        <dbReference type="PROSITE" id="PS50086"/>
    </source>
</evidence>
<dbReference type="Gene3D" id="1.10.8.270">
    <property type="entry name" value="putative rabgap domain of human tbc1 domain family member 14 like domains"/>
    <property type="match status" value="1"/>
</dbReference>
<reference evidence="5" key="3">
    <citation type="submission" date="2025-08" db="UniProtKB">
        <authorList>
            <consortium name="RefSeq"/>
        </authorList>
    </citation>
    <scope>IDENTIFICATION</scope>
    <source>
        <strain evidence="5">CBS 342.82</strain>
    </source>
</reference>
<dbReference type="FunFam" id="1.10.8.270:FF:000031">
    <property type="entry name" value="TBC1 domain family member 5"/>
    <property type="match status" value="1"/>
</dbReference>
<feature type="region of interest" description="Disordered" evidence="2">
    <location>
        <begin position="587"/>
        <end position="607"/>
    </location>
</feature>
<feature type="compositionally biased region" description="Polar residues" evidence="2">
    <location>
        <begin position="686"/>
        <end position="696"/>
    </location>
</feature>
<dbReference type="PROSITE" id="PS50086">
    <property type="entry name" value="TBC_RABGAP"/>
    <property type="match status" value="1"/>
</dbReference>
<feature type="compositionally biased region" description="Polar residues" evidence="2">
    <location>
        <begin position="649"/>
        <end position="659"/>
    </location>
</feature>
<proteinExistence type="predicted"/>
<sequence length="743" mass="82562">MRSLTDAREAWLMLKTFTSVRELKDAVRPGPKGSIAVNGLRSACWMAFLLFDTLDATVWQKTLKSSRSAYDSLRSHFLRFIENPDEVNLGFDPLSQDSEASPWSQLGKDEELRAEIMKDVQRCMPEVDYFRLTQTQQMMLDILFIFCKLNPDIGYKQGMHELLAHVLWVVQTDAIDLGQASRTLGEDAVISFVFDSAHIEHDSFTIFGQIMQSSKTFYVSEGPESIATRSYRISNELLPLYDPALAEHLTNLDVVPQIYLIRWIRLLFGREFEMDDVLALWDVLFAEDQTLEIVNYIAIAMLLRVRWHLLEGDYNTVLGILLKYPRQGPEFPAQALLLDALYLQTHRDTQGASVLVLKYTGRPLLQPGRPATPPALQRNITAFSGFSIPRSPRIGFSPPRASRQTRNIEAILQNTAKNIYAQSEKLGIGKAVRNAVDEVHRKAQEIRDVQTPASPAWRRQSGLRPNDKIRELEERNRQLSALLTEAVSEMWEHQKIIGDSIVDDEKTTAVVGDSVDKLGAAIAKVQFVQVYLDDPTLVLSLEDTGDLDVDTNTASDTVMEASQIEQESSEVNVKEKDAVGIEDPFIDEELPSQGPESGAQARPLADPASFEDALATPLELSEAPLAALRTDLDIGLPSPADSTILPVRNATSSTHVNQAESKRPPLEQSAYSFILGQDAADEQRGGLSSSKNSLQTPGRAKVSLFGETPGRGKSPRAAVDGDGFVDNKDDFDIGSLRRAKGPK</sequence>
<evidence type="ECO:0000256" key="2">
    <source>
        <dbReference type="SAM" id="MobiDB-lite"/>
    </source>
</evidence>
<organism evidence="5">
    <name type="scientific">Dissoconium aciculare CBS 342.82</name>
    <dbReference type="NCBI Taxonomy" id="1314786"/>
    <lineage>
        <taxon>Eukaryota</taxon>
        <taxon>Fungi</taxon>
        <taxon>Dikarya</taxon>
        <taxon>Ascomycota</taxon>
        <taxon>Pezizomycotina</taxon>
        <taxon>Dothideomycetes</taxon>
        <taxon>Dothideomycetidae</taxon>
        <taxon>Mycosphaerellales</taxon>
        <taxon>Dissoconiaceae</taxon>
        <taxon>Dissoconium</taxon>
    </lineage>
</organism>
<keyword evidence="1" id="KW-0343">GTPase activation</keyword>
<protein>
    <submittedName>
        <fullName evidence="5">RabGAP/TBC</fullName>
    </submittedName>
</protein>
<name>A0A6J3MIX0_9PEZI</name>
<dbReference type="InterPro" id="IPR000195">
    <property type="entry name" value="Rab-GAP-TBC_dom"/>
</dbReference>
<evidence type="ECO:0000313" key="5">
    <source>
        <dbReference type="RefSeq" id="XP_033464894.1"/>
    </source>
</evidence>
<evidence type="ECO:0000256" key="1">
    <source>
        <dbReference type="ARBA" id="ARBA00022468"/>
    </source>
</evidence>
<dbReference type="Gene3D" id="1.10.472.80">
    <property type="entry name" value="Ypt/Rab-GAP domain of gyp1p, domain 3"/>
    <property type="match status" value="1"/>
</dbReference>
<dbReference type="Pfam" id="PF00566">
    <property type="entry name" value="RabGAP-TBC"/>
    <property type="match status" value="1"/>
</dbReference>
<keyword evidence="4" id="KW-1185">Reference proteome</keyword>
<gene>
    <name evidence="5" type="ORF">K489DRAFT_406493</name>
</gene>
<feature type="region of interest" description="Disordered" evidence="2">
    <location>
        <begin position="681"/>
        <end position="743"/>
    </location>
</feature>
<dbReference type="GO" id="GO:0005096">
    <property type="term" value="F:GTPase activator activity"/>
    <property type="evidence" value="ECO:0007669"/>
    <property type="project" value="UniProtKB-KW"/>
</dbReference>
<evidence type="ECO:0000313" key="4">
    <source>
        <dbReference type="Proteomes" id="UP000504637"/>
    </source>
</evidence>
<dbReference type="Proteomes" id="UP000504637">
    <property type="component" value="Unplaced"/>
</dbReference>